<dbReference type="InterPro" id="IPR028090">
    <property type="entry name" value="JAB_dom_prok"/>
</dbReference>
<sequence length="169" mass="19777">MPFVKTWIVPGTEHLVYLRQQPLEVFSRYIQQGMDSKEAGGILLGHVRGEHLEIIEATEPSFWDKRFRFLFERMPYFHHRLAMKRWKESNGLVRYIGEWHTHPQNYPSPSSIDLKEWQILAADRVDGRPLLALIVGCKDIHVEYMSGAGKRNILEPASFRRGEESVFLN</sequence>
<evidence type="ECO:0000256" key="5">
    <source>
        <dbReference type="ARBA" id="ARBA00023049"/>
    </source>
</evidence>
<keyword evidence="5" id="KW-0482">Metalloprotease</keyword>
<evidence type="ECO:0000256" key="1">
    <source>
        <dbReference type="ARBA" id="ARBA00022670"/>
    </source>
</evidence>
<evidence type="ECO:0000259" key="6">
    <source>
        <dbReference type="Pfam" id="PF14464"/>
    </source>
</evidence>
<keyword evidence="2" id="KW-0479">Metal-binding</keyword>
<name>A0A0G3GKI1_9PSED</name>
<dbReference type="AlphaFoldDB" id="A0A0G3GKI1"/>
<evidence type="ECO:0000256" key="2">
    <source>
        <dbReference type="ARBA" id="ARBA00022723"/>
    </source>
</evidence>
<evidence type="ECO:0000313" key="8">
    <source>
        <dbReference type="Proteomes" id="UP000035212"/>
    </source>
</evidence>
<dbReference type="GO" id="GO:0006508">
    <property type="term" value="P:proteolysis"/>
    <property type="evidence" value="ECO:0007669"/>
    <property type="project" value="UniProtKB-KW"/>
</dbReference>
<dbReference type="EMBL" id="CP011020">
    <property type="protein sequence ID" value="AKK01095.1"/>
    <property type="molecule type" value="Genomic_DNA"/>
</dbReference>
<keyword evidence="4" id="KW-0862">Zinc</keyword>
<keyword evidence="1" id="KW-0645">Protease</keyword>
<evidence type="ECO:0000256" key="4">
    <source>
        <dbReference type="ARBA" id="ARBA00022833"/>
    </source>
</evidence>
<evidence type="ECO:0000313" key="7">
    <source>
        <dbReference type="EMBL" id="AKK01095.1"/>
    </source>
</evidence>
<proteinExistence type="predicted"/>
<dbReference type="Pfam" id="PF14464">
    <property type="entry name" value="Prok-JAB"/>
    <property type="match status" value="1"/>
</dbReference>
<dbReference type="Gene3D" id="3.40.140.10">
    <property type="entry name" value="Cytidine Deaminase, domain 2"/>
    <property type="match status" value="1"/>
</dbReference>
<evidence type="ECO:0000256" key="3">
    <source>
        <dbReference type="ARBA" id="ARBA00022801"/>
    </source>
</evidence>
<reference evidence="7 8" key="1">
    <citation type="journal article" date="2015" name="Stand. Genomic Sci.">
        <title>Complete genome of Pseudomonas chlororaphis strain UFB2, a soil bacterium with antibacterial activity against bacterial canker pathogen of tomato.</title>
        <authorList>
            <person name="Deng P."/>
            <person name="Wang X."/>
            <person name="Baird S.M."/>
            <person name="Lu S.E."/>
        </authorList>
    </citation>
    <scope>NUCLEOTIDE SEQUENCE [LARGE SCALE GENOMIC DNA]</scope>
    <source>
        <strain evidence="7 8">UFB2</strain>
    </source>
</reference>
<dbReference type="SUPFAM" id="SSF102712">
    <property type="entry name" value="JAB1/MPN domain"/>
    <property type="match status" value="1"/>
</dbReference>
<reference evidence="8" key="2">
    <citation type="submission" date="2015-03" db="EMBL/GenBank/DDBJ databases">
        <authorList>
            <person name="Deng P."/>
            <person name="Lu S."/>
        </authorList>
    </citation>
    <scope>NUCLEOTIDE SEQUENCE [LARGE SCALE GENOMIC DNA]</scope>
    <source>
        <strain evidence="8">UFB2</strain>
    </source>
</reference>
<dbReference type="GO" id="GO:0008237">
    <property type="term" value="F:metallopeptidase activity"/>
    <property type="evidence" value="ECO:0007669"/>
    <property type="project" value="UniProtKB-KW"/>
</dbReference>
<feature type="domain" description="JAB" evidence="6">
    <location>
        <begin position="35"/>
        <end position="137"/>
    </location>
</feature>
<protein>
    <recommendedName>
        <fullName evidence="6">JAB domain-containing protein</fullName>
    </recommendedName>
</protein>
<keyword evidence="3" id="KW-0378">Hydrolase</keyword>
<dbReference type="PATRIC" id="fig|587753.11.peg.5061"/>
<organism evidence="7 8">
    <name type="scientific">Pseudomonas chlororaphis</name>
    <dbReference type="NCBI Taxonomy" id="587753"/>
    <lineage>
        <taxon>Bacteria</taxon>
        <taxon>Pseudomonadati</taxon>
        <taxon>Pseudomonadota</taxon>
        <taxon>Gammaproteobacteria</taxon>
        <taxon>Pseudomonadales</taxon>
        <taxon>Pseudomonadaceae</taxon>
        <taxon>Pseudomonas</taxon>
    </lineage>
</organism>
<dbReference type="Proteomes" id="UP000035212">
    <property type="component" value="Chromosome"/>
</dbReference>
<gene>
    <name evidence="7" type="ORF">VM99_24650</name>
</gene>
<dbReference type="GO" id="GO:0046872">
    <property type="term" value="F:metal ion binding"/>
    <property type="evidence" value="ECO:0007669"/>
    <property type="project" value="UniProtKB-KW"/>
</dbReference>
<accession>A0A0G3GKI1</accession>